<sequence>MASKKSAEGVNLAGRRALVTGGGRGIGAAIAVALGSVGADVAINYRRDHEHAEAVAQEIRQAGTRAEIYAAALDDPEALDTMATNVLADFGTIDIFVHSAGIASSGATVVDTEEVEIERLWRIHALAAFSLCRRLVPGMRAATRGDVVLVSSAATTMWASNSAPYNMAKASLEALARTLAKEERRNGIRVNVVAPGLVDTEMGRRLARAAMGAEDIHDLDATAPFEHVCSAEEVAEVVTFLVSSGYVNDQKIVIDAGTF</sequence>
<dbReference type="PANTHER" id="PTHR42879">
    <property type="entry name" value="3-OXOACYL-(ACYL-CARRIER-PROTEIN) REDUCTASE"/>
    <property type="match status" value="1"/>
</dbReference>
<evidence type="ECO:0000313" key="5">
    <source>
        <dbReference type="EMBL" id="CAB5013610.1"/>
    </source>
</evidence>
<dbReference type="AlphaFoldDB" id="A0A6J6RXT3"/>
<dbReference type="InterPro" id="IPR036291">
    <property type="entry name" value="NAD(P)-bd_dom_sf"/>
</dbReference>
<dbReference type="InterPro" id="IPR050259">
    <property type="entry name" value="SDR"/>
</dbReference>
<dbReference type="PRINTS" id="PR00081">
    <property type="entry name" value="GDHRDH"/>
</dbReference>
<evidence type="ECO:0000313" key="3">
    <source>
        <dbReference type="EMBL" id="CAB4895201.1"/>
    </source>
</evidence>
<dbReference type="GO" id="GO:0032787">
    <property type="term" value="P:monocarboxylic acid metabolic process"/>
    <property type="evidence" value="ECO:0007669"/>
    <property type="project" value="UniProtKB-ARBA"/>
</dbReference>
<dbReference type="EMBL" id="CAFBOF010000007">
    <property type="protein sequence ID" value="CAB4972379.1"/>
    <property type="molecule type" value="Genomic_DNA"/>
</dbReference>
<dbReference type="InterPro" id="IPR020904">
    <property type="entry name" value="Sc_DH/Rdtase_CS"/>
</dbReference>
<dbReference type="SUPFAM" id="SSF51735">
    <property type="entry name" value="NAD(P)-binding Rossmann-fold domains"/>
    <property type="match status" value="1"/>
</dbReference>
<reference evidence="2" key="1">
    <citation type="submission" date="2020-05" db="EMBL/GenBank/DDBJ databases">
        <authorList>
            <person name="Chiriac C."/>
            <person name="Salcher M."/>
            <person name="Ghai R."/>
            <person name="Kavagutti S V."/>
        </authorList>
    </citation>
    <scope>NUCLEOTIDE SEQUENCE</scope>
</reference>
<evidence type="ECO:0000313" key="2">
    <source>
        <dbReference type="EMBL" id="CAB4727167.1"/>
    </source>
</evidence>
<organism evidence="2">
    <name type="scientific">freshwater metagenome</name>
    <dbReference type="NCBI Taxonomy" id="449393"/>
    <lineage>
        <taxon>unclassified sequences</taxon>
        <taxon>metagenomes</taxon>
        <taxon>ecological metagenomes</taxon>
    </lineage>
</organism>
<dbReference type="InterPro" id="IPR002347">
    <property type="entry name" value="SDR_fam"/>
</dbReference>
<evidence type="ECO:0000313" key="4">
    <source>
        <dbReference type="EMBL" id="CAB4972379.1"/>
    </source>
</evidence>
<dbReference type="FunFam" id="3.40.50.720:FF:000084">
    <property type="entry name" value="Short-chain dehydrogenase reductase"/>
    <property type="match status" value="1"/>
</dbReference>
<dbReference type="CDD" id="cd05233">
    <property type="entry name" value="SDR_c"/>
    <property type="match status" value="1"/>
</dbReference>
<dbReference type="Pfam" id="PF13561">
    <property type="entry name" value="adh_short_C2"/>
    <property type="match status" value="1"/>
</dbReference>
<dbReference type="PANTHER" id="PTHR42879:SF2">
    <property type="entry name" value="3-OXOACYL-[ACYL-CARRIER-PROTEIN] REDUCTASE FABG"/>
    <property type="match status" value="1"/>
</dbReference>
<name>A0A6J6RXT3_9ZZZZ</name>
<dbReference type="EMBL" id="CAFBPQ010000002">
    <property type="protein sequence ID" value="CAB5013610.1"/>
    <property type="molecule type" value="Genomic_DNA"/>
</dbReference>
<comment type="similarity">
    <text evidence="1">Belongs to the short-chain dehydrogenases/reductases (SDR) family.</text>
</comment>
<dbReference type="PROSITE" id="PS00061">
    <property type="entry name" value="ADH_SHORT"/>
    <property type="match status" value="1"/>
</dbReference>
<dbReference type="EMBL" id="CAFBMM010000002">
    <property type="protein sequence ID" value="CAB4895201.1"/>
    <property type="molecule type" value="Genomic_DNA"/>
</dbReference>
<protein>
    <submittedName>
        <fullName evidence="2">Unannotated protein</fullName>
    </submittedName>
</protein>
<evidence type="ECO:0000256" key="1">
    <source>
        <dbReference type="ARBA" id="ARBA00006484"/>
    </source>
</evidence>
<dbReference type="EMBL" id="CAEZYK010000059">
    <property type="protein sequence ID" value="CAB4727167.1"/>
    <property type="molecule type" value="Genomic_DNA"/>
</dbReference>
<dbReference type="Gene3D" id="3.40.50.720">
    <property type="entry name" value="NAD(P)-binding Rossmann-like Domain"/>
    <property type="match status" value="1"/>
</dbReference>
<accession>A0A6J6RXT3</accession>
<gene>
    <name evidence="2" type="ORF">UFOPK2683_01052</name>
    <name evidence="3" type="ORF">UFOPK3605_00155</name>
    <name evidence="4" type="ORF">UFOPK3897_00546</name>
    <name evidence="5" type="ORF">UFOPK4121_00195</name>
</gene>
<proteinExistence type="inferred from homology"/>
<dbReference type="PRINTS" id="PR00080">
    <property type="entry name" value="SDRFAMILY"/>
</dbReference>